<dbReference type="AlphaFoldDB" id="A0A1I5M1A6"/>
<dbReference type="STRING" id="587909.SAMN05421810_101736"/>
<sequence length="786" mass="83324">MGRSRLPSVVMRRPRAAALTTAVAVVTAALLTAPTAHATPTTPATGAATVVPIQVTGDPATRFNLVILGDGYRAGELATFRRHVDHHLNVLWTLEPFRSYRNYLNVYAVEVPSPESGVDCDPGLDAPRRDTPLGMGFWGGCDPASVQRLLTVDGAAATRYADLVPGTTTDNRQILAVANSPTYGGAGGSLATVSGGNALSALITPHELGHSLGGLDDEYDYYQRGVRGGPYRGGEPESIHHTLLTEREMAEQQRKWWRWLGEPSESGGVIGRYEGGRYSGTGVWRPSEHSLMKTLGYYFDQVSRERLTQRIAAKTRILQDGTPNDRPVGADRVLWVRTLHPLSHELDVTWAVDGTPVPTAHSRGLDLRALDLSPGRHTVTATVVDPTEFVRDPAIRSSAALTQVRRWTVDTALTTPPAPTPVAFTHTTPRNAPVGATDVVYADTTHPNDRVPRVTWALDGRPVANPGNDRDLDLKDVPLTPGRHTLTATVRDPAAAASAETVAWTVDATGPATRHELSPPLLTVRRPGAPPEYIMNGPFTMSLTARDDSPGYVVREFRTDGDGWYHYFGWPTDPGAPFRFTADGTEIDGLVYGKLGRPRLSPWDDVPPGYGRHTIDYRAIDPAGNVGGIGRFVVTLLPEPPTCTTTVTGRHEGPLTVAAGTTCLTGATVNGPVTVGPGAALVATDATVTGPVLGSGARVVQLLRSTVRGPVRIAGTTEDVTIVGGRVRGPLELTGNATGDRAATVAGTAVTGPLSCSGNVPAPTSLHAPSTVTGPATGQCATFDRP</sequence>
<dbReference type="InterPro" id="IPR024079">
    <property type="entry name" value="MetalloPept_cat_dom_sf"/>
</dbReference>
<proteinExistence type="predicted"/>
<dbReference type="InterPro" id="IPR019026">
    <property type="entry name" value="Peptidase_M64_IgA"/>
</dbReference>
<evidence type="ECO:0000256" key="2">
    <source>
        <dbReference type="SAM" id="SignalP"/>
    </source>
</evidence>
<feature type="region of interest" description="Disordered" evidence="1">
    <location>
        <begin position="766"/>
        <end position="786"/>
    </location>
</feature>
<evidence type="ECO:0000313" key="4">
    <source>
        <dbReference type="Proteomes" id="UP000198727"/>
    </source>
</evidence>
<evidence type="ECO:0000313" key="3">
    <source>
        <dbReference type="EMBL" id="SFP02811.1"/>
    </source>
</evidence>
<dbReference type="EMBL" id="FOWW01000001">
    <property type="protein sequence ID" value="SFP02811.1"/>
    <property type="molecule type" value="Genomic_DNA"/>
</dbReference>
<feature type="compositionally biased region" description="Polar residues" evidence="1">
    <location>
        <begin position="767"/>
        <end position="780"/>
    </location>
</feature>
<feature type="signal peptide" evidence="2">
    <location>
        <begin position="1"/>
        <end position="38"/>
    </location>
</feature>
<feature type="chain" id="PRO_5011476447" evidence="2">
    <location>
        <begin position="39"/>
        <end position="786"/>
    </location>
</feature>
<dbReference type="Pfam" id="PF09471">
    <property type="entry name" value="Peptidase_M64"/>
    <property type="match status" value="1"/>
</dbReference>
<dbReference type="GO" id="GO:0008237">
    <property type="term" value="F:metallopeptidase activity"/>
    <property type="evidence" value="ECO:0007669"/>
    <property type="project" value="InterPro"/>
</dbReference>
<keyword evidence="4" id="KW-1185">Reference proteome</keyword>
<protein>
    <submittedName>
        <fullName evidence="3">IgA Peptidase M64</fullName>
    </submittedName>
</protein>
<dbReference type="Gene3D" id="3.40.390.10">
    <property type="entry name" value="Collagenase (Catalytic Domain)"/>
    <property type="match status" value="1"/>
</dbReference>
<gene>
    <name evidence="3" type="ORF">SAMN05421810_101736</name>
</gene>
<reference evidence="4" key="1">
    <citation type="submission" date="2016-10" db="EMBL/GenBank/DDBJ databases">
        <authorList>
            <person name="Varghese N."/>
            <person name="Submissions S."/>
        </authorList>
    </citation>
    <scope>NUCLEOTIDE SEQUENCE [LARGE SCALE GENOMIC DNA]</scope>
    <source>
        <strain evidence="4">CGMCC 4.5579</strain>
    </source>
</reference>
<name>A0A1I5M1A6_9PSEU</name>
<organism evidence="3 4">
    <name type="scientific">Amycolatopsis arida</name>
    <dbReference type="NCBI Taxonomy" id="587909"/>
    <lineage>
        <taxon>Bacteria</taxon>
        <taxon>Bacillati</taxon>
        <taxon>Actinomycetota</taxon>
        <taxon>Actinomycetes</taxon>
        <taxon>Pseudonocardiales</taxon>
        <taxon>Pseudonocardiaceae</taxon>
        <taxon>Amycolatopsis</taxon>
    </lineage>
</organism>
<evidence type="ECO:0000256" key="1">
    <source>
        <dbReference type="SAM" id="MobiDB-lite"/>
    </source>
</evidence>
<dbReference type="Proteomes" id="UP000198727">
    <property type="component" value="Unassembled WGS sequence"/>
</dbReference>
<keyword evidence="2" id="KW-0732">Signal</keyword>
<accession>A0A1I5M1A6</accession>